<accession>S7WMM4</accession>
<protein>
    <submittedName>
        <fullName evidence="1">Uncharacterized protein</fullName>
    </submittedName>
</protein>
<evidence type="ECO:0000313" key="2">
    <source>
        <dbReference type="Proteomes" id="UP000014974"/>
    </source>
</evidence>
<evidence type="ECO:0000313" key="1">
    <source>
        <dbReference type="EMBL" id="EPR65463.1"/>
    </source>
</evidence>
<dbReference type="AlphaFoldDB" id="S7WMM4"/>
<dbReference type="EMBL" id="ATNM01000191">
    <property type="protein sequence ID" value="EPR65463.1"/>
    <property type="molecule type" value="Genomic_DNA"/>
</dbReference>
<reference evidence="1 2" key="1">
    <citation type="journal article" date="2013" name="Genome Announc.">
        <title>Draft Genome Sequence of Cyclobacterium qasimii Strain M12-11BT, Isolated from Arctic Marine Sediment.</title>
        <authorList>
            <person name="Shivaji S."/>
            <person name="Ara S."/>
            <person name="Singh A."/>
            <person name="Kumar Pinnaka A."/>
        </authorList>
    </citation>
    <scope>NUCLEOTIDE SEQUENCE [LARGE SCALE GENOMIC DNA]</scope>
    <source>
        <strain evidence="1 2">M12-11B</strain>
    </source>
</reference>
<name>S7WMM4_9BACT</name>
<comment type="caution">
    <text evidence="1">The sequence shown here is derived from an EMBL/GenBank/DDBJ whole genome shotgun (WGS) entry which is preliminary data.</text>
</comment>
<proteinExistence type="predicted"/>
<organism evidence="1 2">
    <name type="scientific">Cyclobacterium qasimii M12-11B</name>
    <dbReference type="NCBI Taxonomy" id="641524"/>
    <lineage>
        <taxon>Bacteria</taxon>
        <taxon>Pseudomonadati</taxon>
        <taxon>Bacteroidota</taxon>
        <taxon>Cytophagia</taxon>
        <taxon>Cytophagales</taxon>
        <taxon>Cyclobacteriaceae</taxon>
        <taxon>Cyclobacterium</taxon>
    </lineage>
</organism>
<sequence length="49" mass="5662">MNYKSNGFSFAIKEFENNLAVFILMVLKKSPKLNCSKNNAYCWQVTKTP</sequence>
<gene>
    <name evidence="1" type="ORF">ADICYQ_5384</name>
</gene>
<dbReference type="Proteomes" id="UP000014974">
    <property type="component" value="Unassembled WGS sequence"/>
</dbReference>